<evidence type="ECO:0000256" key="5">
    <source>
        <dbReference type="ARBA" id="ARBA00023136"/>
    </source>
</evidence>
<comment type="subcellular location">
    <subcellularLocation>
        <location evidence="1">Cell membrane</location>
        <topology evidence="1">Multi-pass membrane protein</topology>
    </subcellularLocation>
</comment>
<feature type="transmembrane region" description="Helical" evidence="6">
    <location>
        <begin position="121"/>
        <end position="138"/>
    </location>
</feature>
<dbReference type="GO" id="GO:0005886">
    <property type="term" value="C:plasma membrane"/>
    <property type="evidence" value="ECO:0007669"/>
    <property type="project" value="UniProtKB-SubCell"/>
</dbReference>
<evidence type="ECO:0000256" key="6">
    <source>
        <dbReference type="SAM" id="Phobius"/>
    </source>
</evidence>
<dbReference type="Pfam" id="PF13726">
    <property type="entry name" value="Na_H_antiport_2"/>
    <property type="match status" value="1"/>
</dbReference>
<feature type="transmembrane region" description="Helical" evidence="6">
    <location>
        <begin position="150"/>
        <end position="174"/>
    </location>
</feature>
<feature type="transmembrane region" description="Helical" evidence="6">
    <location>
        <begin position="98"/>
        <end position="115"/>
    </location>
</feature>
<dbReference type="PANTHER" id="PTHR37821:SF1">
    <property type="entry name" value="AMINO ACID TRANSPORTER YUIF-RELATED"/>
    <property type="match status" value="1"/>
</dbReference>
<dbReference type="InterPro" id="IPR032813">
    <property type="entry name" value="Na_H_antiport_N"/>
</dbReference>
<gene>
    <name evidence="9" type="ORF">GH741_01735</name>
</gene>
<feature type="transmembrane region" description="Helical" evidence="6">
    <location>
        <begin position="329"/>
        <end position="349"/>
    </location>
</feature>
<keyword evidence="4 6" id="KW-1133">Transmembrane helix</keyword>
<feature type="transmembrane region" description="Helical" evidence="6">
    <location>
        <begin position="194"/>
        <end position="213"/>
    </location>
</feature>
<evidence type="ECO:0000256" key="1">
    <source>
        <dbReference type="ARBA" id="ARBA00004651"/>
    </source>
</evidence>
<protein>
    <submittedName>
        <fullName evidence="9">TRAP transporter large permease subunit</fullName>
    </submittedName>
</protein>
<sequence length="439" mass="45819">MNAVLIAVLVMLVLSLTRVHVVLALTIGALTGGLLGGLTFQETISVFSDGLGGSATVALSYALLGAFAVAIARTGLPEVMVTLVIKIVGRNTDSRKKALSKALIFFLLTLISCFSQNVVPIHIAFIPILIPPILKILNELGVDRRAIATVLTFGLTAPYIFLPYGFGAIFQGIIADNMESNGLTVDLEAIPKAMALPTIGLVIGLLIAVLVTYRKNRTYKDRDIVGAPAEKQVYTNLSIISAIASIVATLVVQTWTESMIIAALAGLVVLIASGSIKWKEADSVVTEGMKMMAFISFIMLTASGFAAVISETGHVDLLVTQTENIVGESKAGAALLMLGIGLFITMGIGSSFATIPIIATLFVPLGIATGFSPLAITALIGTAGALGDAGAPASDSTLGPTAGLNADGQHNHIWDTCVPTFIHFNIPLFIFGWIAAMVL</sequence>
<organism evidence="9 10">
    <name type="scientific">Aquibacillus halophilus</name>
    <dbReference type="NCBI Taxonomy" id="930132"/>
    <lineage>
        <taxon>Bacteria</taxon>
        <taxon>Bacillati</taxon>
        <taxon>Bacillota</taxon>
        <taxon>Bacilli</taxon>
        <taxon>Bacillales</taxon>
        <taxon>Bacillaceae</taxon>
        <taxon>Aquibacillus</taxon>
    </lineage>
</organism>
<feature type="transmembrane region" description="Helical" evidence="6">
    <location>
        <begin position="61"/>
        <end position="86"/>
    </location>
</feature>
<dbReference type="RefSeq" id="WP_338079195.1">
    <property type="nucleotide sequence ID" value="NZ_WJNG01000002.1"/>
</dbReference>
<reference evidence="9" key="1">
    <citation type="submission" date="2019-11" db="EMBL/GenBank/DDBJ databases">
        <authorList>
            <person name="Li J."/>
        </authorList>
    </citation>
    <scope>NUCLEOTIDE SEQUENCE</scope>
    <source>
        <strain evidence="9">B6B</strain>
    </source>
</reference>
<dbReference type="Proteomes" id="UP000799092">
    <property type="component" value="Unassembled WGS sequence"/>
</dbReference>
<keyword evidence="2" id="KW-1003">Cell membrane</keyword>
<feature type="transmembrane region" description="Helical" evidence="6">
    <location>
        <begin position="233"/>
        <end position="252"/>
    </location>
</feature>
<dbReference type="InterPro" id="IPR018461">
    <property type="entry name" value="Na/H_Antiport_NhaC-like_C"/>
</dbReference>
<feature type="transmembrane region" description="Helical" evidence="6">
    <location>
        <begin position="288"/>
        <end position="309"/>
    </location>
</feature>
<feature type="domain" description="Na+/H+ antiporter NhaC-like C-terminal" evidence="7">
    <location>
        <begin position="150"/>
        <end position="433"/>
    </location>
</feature>
<evidence type="ECO:0000313" key="10">
    <source>
        <dbReference type="Proteomes" id="UP000799092"/>
    </source>
</evidence>
<comment type="caution">
    <text evidence="9">The sequence shown here is derived from an EMBL/GenBank/DDBJ whole genome shotgun (WGS) entry which is preliminary data.</text>
</comment>
<name>A0A6A8DJ91_9BACI</name>
<dbReference type="Pfam" id="PF03553">
    <property type="entry name" value="Na_H_antiporter"/>
    <property type="match status" value="1"/>
</dbReference>
<feature type="transmembrane region" description="Helical" evidence="6">
    <location>
        <begin position="361"/>
        <end position="386"/>
    </location>
</feature>
<dbReference type="InterPro" id="IPR052576">
    <property type="entry name" value="AA_Transporter-Related"/>
</dbReference>
<evidence type="ECO:0000259" key="7">
    <source>
        <dbReference type="Pfam" id="PF03553"/>
    </source>
</evidence>
<proteinExistence type="predicted"/>
<feature type="transmembrane region" description="Helical" evidence="6">
    <location>
        <begin position="421"/>
        <end position="438"/>
    </location>
</feature>
<keyword evidence="10" id="KW-1185">Reference proteome</keyword>
<dbReference type="EMBL" id="WJNG01000002">
    <property type="protein sequence ID" value="MRH41392.1"/>
    <property type="molecule type" value="Genomic_DNA"/>
</dbReference>
<evidence type="ECO:0000256" key="4">
    <source>
        <dbReference type="ARBA" id="ARBA00022989"/>
    </source>
</evidence>
<dbReference type="AlphaFoldDB" id="A0A6A8DJ91"/>
<feature type="domain" description="Putative Na+/H+ antiporter N-terminal" evidence="8">
    <location>
        <begin position="2"/>
        <end position="87"/>
    </location>
</feature>
<accession>A0A6A8DJ91</accession>
<evidence type="ECO:0000256" key="2">
    <source>
        <dbReference type="ARBA" id="ARBA00022475"/>
    </source>
</evidence>
<evidence type="ECO:0000256" key="3">
    <source>
        <dbReference type="ARBA" id="ARBA00022692"/>
    </source>
</evidence>
<keyword evidence="3 6" id="KW-0812">Transmembrane</keyword>
<feature type="transmembrane region" description="Helical" evidence="6">
    <location>
        <begin position="258"/>
        <end position="276"/>
    </location>
</feature>
<evidence type="ECO:0000313" key="9">
    <source>
        <dbReference type="EMBL" id="MRH41392.1"/>
    </source>
</evidence>
<keyword evidence="5 6" id="KW-0472">Membrane</keyword>
<dbReference type="PANTHER" id="PTHR37821">
    <property type="entry name" value="AMINO ACID TRANSPORTER YUIF-RELATED"/>
    <property type="match status" value="1"/>
</dbReference>
<evidence type="ECO:0000259" key="8">
    <source>
        <dbReference type="Pfam" id="PF13726"/>
    </source>
</evidence>